<evidence type="ECO:0000313" key="1">
    <source>
        <dbReference type="EMBL" id="CEG46131.1"/>
    </source>
</evidence>
<name>A0A0N7L755_PLAHL</name>
<dbReference type="GeneID" id="59052768"/>
<dbReference type="EMBL" id="CCYD01002047">
    <property type="protein sequence ID" value="CEG46131.1"/>
    <property type="molecule type" value="Genomic_DNA"/>
</dbReference>
<reference evidence="2" key="1">
    <citation type="submission" date="2014-09" db="EMBL/GenBank/DDBJ databases">
        <authorList>
            <person name="Sharma Rahul"/>
            <person name="Thines Marco"/>
        </authorList>
    </citation>
    <scope>NUCLEOTIDE SEQUENCE [LARGE SCALE GENOMIC DNA]</scope>
</reference>
<dbReference type="Proteomes" id="UP000054928">
    <property type="component" value="Unassembled WGS sequence"/>
</dbReference>
<organism evidence="1 2">
    <name type="scientific">Plasmopara halstedii</name>
    <name type="common">Downy mildew of sunflower</name>
    <dbReference type="NCBI Taxonomy" id="4781"/>
    <lineage>
        <taxon>Eukaryota</taxon>
        <taxon>Sar</taxon>
        <taxon>Stramenopiles</taxon>
        <taxon>Oomycota</taxon>
        <taxon>Peronosporomycetes</taxon>
        <taxon>Peronosporales</taxon>
        <taxon>Peronosporaceae</taxon>
        <taxon>Plasmopara</taxon>
    </lineage>
</organism>
<proteinExistence type="predicted"/>
<evidence type="ECO:0000313" key="2">
    <source>
        <dbReference type="Proteomes" id="UP000054928"/>
    </source>
</evidence>
<accession>A0A0N7L755</accession>
<sequence>MQSNQNVIETIGCCNKVSIRDLNNTFKGNDDEGAISTNFNLMAVIFNAERIVLDQQRSL</sequence>
<dbReference type="RefSeq" id="XP_036263365.1">
    <property type="nucleotide sequence ID" value="XM_036407107.1"/>
</dbReference>
<dbReference type="AlphaFoldDB" id="A0A0N7L755"/>
<keyword evidence="2" id="KW-1185">Reference proteome</keyword>
<protein>
    <submittedName>
        <fullName evidence="1">Uncharacterized protein</fullName>
    </submittedName>
</protein>